<keyword evidence="2" id="KW-1185">Reference proteome</keyword>
<protein>
    <submittedName>
        <fullName evidence="1">Uncharacterized protein</fullName>
    </submittedName>
</protein>
<dbReference type="AlphaFoldDB" id="A0A1J4KJR3"/>
<reference evidence="1" key="1">
    <citation type="submission" date="2016-10" db="EMBL/GenBank/DDBJ databases">
        <authorList>
            <person name="Benchimol M."/>
            <person name="Almeida L.G."/>
            <person name="Vasconcelos A.T."/>
            <person name="Perreira-Neves A."/>
            <person name="Rosa I.A."/>
            <person name="Tasca T."/>
            <person name="Bogo M.R."/>
            <person name="de Souza W."/>
        </authorList>
    </citation>
    <scope>NUCLEOTIDE SEQUENCE [LARGE SCALE GENOMIC DNA]</scope>
    <source>
        <strain evidence="1">K</strain>
    </source>
</reference>
<dbReference type="GeneID" id="94824613"/>
<gene>
    <name evidence="1" type="ORF">TRFO_01110</name>
</gene>
<evidence type="ECO:0000313" key="1">
    <source>
        <dbReference type="EMBL" id="OHT11184.1"/>
    </source>
</evidence>
<comment type="caution">
    <text evidence="1">The sequence shown here is derived from an EMBL/GenBank/DDBJ whole genome shotgun (WGS) entry which is preliminary data.</text>
</comment>
<evidence type="ECO:0000313" key="2">
    <source>
        <dbReference type="Proteomes" id="UP000179807"/>
    </source>
</evidence>
<accession>A0A1J4KJR3</accession>
<name>A0A1J4KJR3_9EUKA</name>
<sequence length="393" mass="44202">MKLVELDSHPLIEKFRKEASNILNEPNMLYHLLLPPEYNIPQDLCDAILYLFVESTTNLNTWIQYGEGTYQFSCENDQLIPIAGFDHEIPCAILQTTPCTTTNGFSFDMHEVVINPFMPSPVPPLCNEIKDGFDNPKDALNYLKTRIRSSGLPQAISSLEHAANYSPIGSDNRDEIVALMHENMDKISDIVFEVKPFHYIPTLFKMRTNYIIFYAVTNLFHTKLLKAYHEALSSENSAAQRAIKEYQKSLGDSSKLTVAASHLKDLHNMQSVSAGISMVTQFFEGVLASLPDKNAAADDILPAVCDGMTRCPQFTTHIVSSFQYLADIWSMEGLDERTTYILVTCSIAASHFASGSHNKNLPNNIRLQHTLEVDKSNVDSIELIEKFLNELNK</sequence>
<dbReference type="RefSeq" id="XP_068364320.1">
    <property type="nucleotide sequence ID" value="XM_068489909.1"/>
</dbReference>
<dbReference type="VEuPathDB" id="TrichDB:TRFO_01110"/>
<dbReference type="EMBL" id="MLAK01000593">
    <property type="protein sequence ID" value="OHT11184.1"/>
    <property type="molecule type" value="Genomic_DNA"/>
</dbReference>
<organism evidence="1 2">
    <name type="scientific">Tritrichomonas foetus</name>
    <dbReference type="NCBI Taxonomy" id="1144522"/>
    <lineage>
        <taxon>Eukaryota</taxon>
        <taxon>Metamonada</taxon>
        <taxon>Parabasalia</taxon>
        <taxon>Tritrichomonadida</taxon>
        <taxon>Tritrichomonadidae</taxon>
        <taxon>Tritrichomonas</taxon>
    </lineage>
</organism>
<dbReference type="Proteomes" id="UP000179807">
    <property type="component" value="Unassembled WGS sequence"/>
</dbReference>
<dbReference type="OrthoDB" id="10260217at2759"/>
<proteinExistence type="predicted"/>